<keyword evidence="1" id="KW-0732">Signal</keyword>
<dbReference type="SUPFAM" id="SSF160574">
    <property type="entry name" value="BT0923-like"/>
    <property type="match status" value="1"/>
</dbReference>
<protein>
    <submittedName>
        <fullName evidence="3">PepSY-like domain-containing protein</fullName>
    </submittedName>
</protein>
<feature type="chain" id="PRO_5037995280" evidence="1">
    <location>
        <begin position="19"/>
        <end position="162"/>
    </location>
</feature>
<evidence type="ECO:0000259" key="2">
    <source>
        <dbReference type="Pfam" id="PF11396"/>
    </source>
</evidence>
<dbReference type="Gene3D" id="3.10.450.360">
    <property type="match status" value="1"/>
</dbReference>
<keyword evidence="4" id="KW-1185">Reference proteome</keyword>
<reference evidence="3" key="1">
    <citation type="submission" date="2021-01" db="EMBL/GenBank/DDBJ databases">
        <title>Fulvivirga kasyanovii gen. nov., sp nov., a novel member of the phylum Bacteroidetes isolated from seawater in a mussel farm.</title>
        <authorList>
            <person name="Zhao L.-H."/>
            <person name="Wang Z.-J."/>
        </authorList>
    </citation>
    <scope>NUCLEOTIDE SEQUENCE</scope>
    <source>
        <strain evidence="3">2943</strain>
    </source>
</reference>
<dbReference type="RefSeq" id="WP_202244750.1">
    <property type="nucleotide sequence ID" value="NZ_JAESIY010000006.1"/>
</dbReference>
<dbReference type="InterPro" id="IPR021533">
    <property type="entry name" value="PepSY-like"/>
</dbReference>
<proteinExistence type="predicted"/>
<dbReference type="AlphaFoldDB" id="A0A937FAD5"/>
<dbReference type="EMBL" id="JAESIY010000006">
    <property type="protein sequence ID" value="MBL3656953.1"/>
    <property type="molecule type" value="Genomic_DNA"/>
</dbReference>
<accession>A0A937FAD5</accession>
<feature type="domain" description="Putative beta-lactamase-inhibitor-like PepSY-like" evidence="2">
    <location>
        <begin position="50"/>
        <end position="121"/>
    </location>
</feature>
<evidence type="ECO:0000256" key="1">
    <source>
        <dbReference type="SAM" id="SignalP"/>
    </source>
</evidence>
<dbReference type="Proteomes" id="UP000659388">
    <property type="component" value="Unassembled WGS sequence"/>
</dbReference>
<name>A0A937FAD5_9BACT</name>
<organism evidence="3 4">
    <name type="scientific">Fulvivirga sediminis</name>
    <dbReference type="NCBI Taxonomy" id="2803949"/>
    <lineage>
        <taxon>Bacteria</taxon>
        <taxon>Pseudomonadati</taxon>
        <taxon>Bacteroidota</taxon>
        <taxon>Cytophagia</taxon>
        <taxon>Cytophagales</taxon>
        <taxon>Fulvivirgaceae</taxon>
        <taxon>Fulvivirga</taxon>
    </lineage>
</organism>
<dbReference type="Pfam" id="PF11396">
    <property type="entry name" value="PepSY_like"/>
    <property type="match status" value="1"/>
</dbReference>
<evidence type="ECO:0000313" key="4">
    <source>
        <dbReference type="Proteomes" id="UP000659388"/>
    </source>
</evidence>
<feature type="signal peptide" evidence="1">
    <location>
        <begin position="1"/>
        <end position="18"/>
    </location>
</feature>
<evidence type="ECO:0000313" key="3">
    <source>
        <dbReference type="EMBL" id="MBL3656953.1"/>
    </source>
</evidence>
<sequence>MKNLLTILLVLCCAWANAQSVKVPEKVQKTFKSKFSKAEDVNWDKDDAQHYVANFYMDEAEQNVAYDQNGTWLYTSQMIDETELPEKITDKISSDFLDSSIIAAEHRTTSKNENLYLVTIQADEIYEEEMEDDEDSMETDASETTLLTFDANGKLLTKKSLM</sequence>
<comment type="caution">
    <text evidence="3">The sequence shown here is derived from an EMBL/GenBank/DDBJ whole genome shotgun (WGS) entry which is preliminary data.</text>
</comment>
<gene>
    <name evidence="3" type="ORF">JL102_12475</name>
</gene>